<comment type="similarity">
    <text evidence="2">In the N-terminal section; belongs to the phytochrome family.</text>
</comment>
<feature type="transmembrane region" description="Helical" evidence="11">
    <location>
        <begin position="117"/>
        <end position="142"/>
    </location>
</feature>
<gene>
    <name evidence="13" type="ORF">ENT37_02335</name>
</gene>
<dbReference type="CDD" id="cd00082">
    <property type="entry name" value="HisKA"/>
    <property type="match status" value="1"/>
</dbReference>
<evidence type="ECO:0000256" key="7">
    <source>
        <dbReference type="ARBA" id="ARBA00023012"/>
    </source>
</evidence>
<feature type="transmembrane region" description="Helical" evidence="11">
    <location>
        <begin position="154"/>
        <end position="176"/>
    </location>
</feature>
<dbReference type="InterPro" id="IPR036890">
    <property type="entry name" value="HATPase_C_sf"/>
</dbReference>
<dbReference type="SUPFAM" id="SSF55874">
    <property type="entry name" value="ATPase domain of HSP90 chaperone/DNA topoisomerase II/histidine kinase"/>
    <property type="match status" value="1"/>
</dbReference>
<dbReference type="Pfam" id="PF02518">
    <property type="entry name" value="HATPase_c"/>
    <property type="match status" value="1"/>
</dbReference>
<evidence type="ECO:0000256" key="5">
    <source>
        <dbReference type="ARBA" id="ARBA00022679"/>
    </source>
</evidence>
<dbReference type="InterPro" id="IPR003661">
    <property type="entry name" value="HisK_dim/P_dom"/>
</dbReference>
<dbReference type="AlphaFoldDB" id="A0A7C4PKW6"/>
<feature type="transmembrane region" description="Helical" evidence="11">
    <location>
        <begin position="35"/>
        <end position="52"/>
    </location>
</feature>
<feature type="domain" description="Histidine kinase" evidence="12">
    <location>
        <begin position="248"/>
        <end position="469"/>
    </location>
</feature>
<dbReference type="Pfam" id="PF00512">
    <property type="entry name" value="HisKA"/>
    <property type="match status" value="1"/>
</dbReference>
<evidence type="ECO:0000256" key="9">
    <source>
        <dbReference type="SAM" id="Coils"/>
    </source>
</evidence>
<organism evidence="13">
    <name type="scientific">Anaerolinea thermolimosa</name>
    <dbReference type="NCBI Taxonomy" id="229919"/>
    <lineage>
        <taxon>Bacteria</taxon>
        <taxon>Bacillati</taxon>
        <taxon>Chloroflexota</taxon>
        <taxon>Anaerolineae</taxon>
        <taxon>Anaerolineales</taxon>
        <taxon>Anaerolineaceae</taxon>
        <taxon>Anaerolinea</taxon>
    </lineage>
</organism>
<dbReference type="CDD" id="cd16922">
    <property type="entry name" value="HATPase_EvgS-ArcB-TorS-like"/>
    <property type="match status" value="1"/>
</dbReference>
<dbReference type="FunFam" id="3.30.565.10:FF:000010">
    <property type="entry name" value="Sensor histidine kinase RcsC"/>
    <property type="match status" value="1"/>
</dbReference>
<feature type="transmembrane region" description="Helical" evidence="11">
    <location>
        <begin position="58"/>
        <end position="76"/>
    </location>
</feature>
<dbReference type="InterPro" id="IPR003594">
    <property type="entry name" value="HATPase_dom"/>
</dbReference>
<dbReference type="SMART" id="SM00387">
    <property type="entry name" value="HATPase_c"/>
    <property type="match status" value="1"/>
</dbReference>
<proteinExistence type="inferred from homology"/>
<evidence type="ECO:0000259" key="12">
    <source>
        <dbReference type="PROSITE" id="PS50109"/>
    </source>
</evidence>
<keyword evidence="11" id="KW-0812">Transmembrane</keyword>
<keyword evidence="4" id="KW-0597">Phosphoprotein</keyword>
<reference evidence="13" key="1">
    <citation type="journal article" date="2020" name="mSystems">
        <title>Genome- and Community-Level Interaction Insights into Carbon Utilization and Element Cycling Functions of Hydrothermarchaeota in Hydrothermal Sediment.</title>
        <authorList>
            <person name="Zhou Z."/>
            <person name="Liu Y."/>
            <person name="Xu W."/>
            <person name="Pan J."/>
            <person name="Luo Z.H."/>
            <person name="Li M."/>
        </authorList>
    </citation>
    <scope>NUCLEOTIDE SEQUENCE [LARGE SCALE GENOMIC DNA]</scope>
    <source>
        <strain evidence="13">SpSt-573</strain>
    </source>
</reference>
<dbReference type="PRINTS" id="PR00344">
    <property type="entry name" value="BCTRLSENSOR"/>
</dbReference>
<dbReference type="SUPFAM" id="SSF47384">
    <property type="entry name" value="Homodimeric domain of signal transducing histidine kinase"/>
    <property type="match status" value="1"/>
</dbReference>
<dbReference type="InterPro" id="IPR036097">
    <property type="entry name" value="HisK_dim/P_sf"/>
</dbReference>
<dbReference type="Gene3D" id="1.10.287.130">
    <property type="match status" value="1"/>
</dbReference>
<evidence type="ECO:0000256" key="1">
    <source>
        <dbReference type="ARBA" id="ARBA00000085"/>
    </source>
</evidence>
<evidence type="ECO:0000256" key="6">
    <source>
        <dbReference type="ARBA" id="ARBA00022777"/>
    </source>
</evidence>
<evidence type="ECO:0000256" key="4">
    <source>
        <dbReference type="ARBA" id="ARBA00022553"/>
    </source>
</evidence>
<sequence>MTFVNELRKYRSWFQADSLYLEAVREIQQHILRRTNVSLAVVLTLILITSAMANVEQVPVNGTAAFLLVLFGYLAHRFIERSNLLAVVCLHAGLGSAVTLLSGFYGRPELSLLLLPLPFITALTVGRIPAALDVVVVTWWAGLLTRSSFTWFDAAHPVTWVLGGGIFVLLTGTAAAHEYFSSLDWYIGSYRESRRYLEEARDQLLEINQVREDLVLANRELMRLTERLKAMTTVAELALRAKEEFVANVSHEFRTPLNMIIGFTETITRSPWLYGGKLPKKLLNDLLVIQRNGHHLLELVNDVLDLSQIEAGRMAITREWTDLKEVIQAAIEQVRPLFQAKALYLEAELPDGQAAVFCDATRIREVLINLLSNAGRLTERGGVQIRVMQSDEGYTVSVRDTGPGIRKEDLERIFEPFQQLDNSIRRKHSGSGLGLSICQKFIELHEGKLWVESEFGRGSTFYFSLPDTQAPDRSRGNAPREAATH</sequence>
<evidence type="ECO:0000256" key="3">
    <source>
        <dbReference type="ARBA" id="ARBA00012438"/>
    </source>
</evidence>
<comment type="caution">
    <text evidence="13">The sequence shown here is derived from an EMBL/GenBank/DDBJ whole genome shotgun (WGS) entry which is preliminary data.</text>
</comment>
<feature type="transmembrane region" description="Helical" evidence="11">
    <location>
        <begin position="83"/>
        <end position="105"/>
    </location>
</feature>
<evidence type="ECO:0000313" key="13">
    <source>
        <dbReference type="EMBL" id="HGS20688.1"/>
    </source>
</evidence>
<keyword evidence="11" id="KW-1133">Transmembrane helix</keyword>
<dbReference type="InterPro" id="IPR004358">
    <property type="entry name" value="Sig_transdc_His_kin-like_C"/>
</dbReference>
<feature type="coiled-coil region" evidence="9">
    <location>
        <begin position="197"/>
        <end position="227"/>
    </location>
</feature>
<evidence type="ECO:0000256" key="8">
    <source>
        <dbReference type="ARBA" id="ARBA00074306"/>
    </source>
</evidence>
<dbReference type="EMBL" id="DSYK01000121">
    <property type="protein sequence ID" value="HGS20688.1"/>
    <property type="molecule type" value="Genomic_DNA"/>
</dbReference>
<evidence type="ECO:0000256" key="11">
    <source>
        <dbReference type="SAM" id="Phobius"/>
    </source>
</evidence>
<keyword evidence="7" id="KW-0902">Two-component regulatory system</keyword>
<dbReference type="PANTHER" id="PTHR43711:SF1">
    <property type="entry name" value="HISTIDINE KINASE 1"/>
    <property type="match status" value="1"/>
</dbReference>
<feature type="region of interest" description="Disordered" evidence="10">
    <location>
        <begin position="466"/>
        <end position="485"/>
    </location>
</feature>
<comment type="catalytic activity">
    <reaction evidence="1">
        <text>ATP + protein L-histidine = ADP + protein N-phospho-L-histidine.</text>
        <dbReference type="EC" id="2.7.13.3"/>
    </reaction>
</comment>
<dbReference type="Gene3D" id="3.30.565.10">
    <property type="entry name" value="Histidine kinase-like ATPase, C-terminal domain"/>
    <property type="match status" value="1"/>
</dbReference>
<dbReference type="EC" id="2.7.13.3" evidence="3"/>
<accession>A0A7C4PKW6</accession>
<keyword evidence="11" id="KW-0472">Membrane</keyword>
<protein>
    <recommendedName>
        <fullName evidence="8">Circadian input-output histidine kinase CikA</fullName>
        <ecNumber evidence="3">2.7.13.3</ecNumber>
    </recommendedName>
</protein>
<dbReference type="GO" id="GO:0000155">
    <property type="term" value="F:phosphorelay sensor kinase activity"/>
    <property type="evidence" value="ECO:0007669"/>
    <property type="project" value="InterPro"/>
</dbReference>
<dbReference type="PANTHER" id="PTHR43711">
    <property type="entry name" value="TWO-COMPONENT HISTIDINE KINASE"/>
    <property type="match status" value="1"/>
</dbReference>
<keyword evidence="5" id="KW-0808">Transferase</keyword>
<evidence type="ECO:0000256" key="2">
    <source>
        <dbReference type="ARBA" id="ARBA00006402"/>
    </source>
</evidence>
<dbReference type="SMART" id="SM00388">
    <property type="entry name" value="HisKA"/>
    <property type="match status" value="1"/>
</dbReference>
<dbReference type="InterPro" id="IPR005467">
    <property type="entry name" value="His_kinase_dom"/>
</dbReference>
<keyword evidence="9" id="KW-0175">Coiled coil</keyword>
<keyword evidence="6 13" id="KW-0418">Kinase</keyword>
<evidence type="ECO:0000256" key="10">
    <source>
        <dbReference type="SAM" id="MobiDB-lite"/>
    </source>
</evidence>
<name>A0A7C4PKW6_9CHLR</name>
<dbReference type="InterPro" id="IPR050736">
    <property type="entry name" value="Sensor_HK_Regulatory"/>
</dbReference>
<dbReference type="PROSITE" id="PS50109">
    <property type="entry name" value="HIS_KIN"/>
    <property type="match status" value="1"/>
</dbReference>